<name>A0AAE4CK38_9ACTN</name>
<dbReference type="AlphaFoldDB" id="A0AAE4CK38"/>
<dbReference type="Gene3D" id="3.20.20.80">
    <property type="entry name" value="Glycosidases"/>
    <property type="match status" value="1"/>
</dbReference>
<dbReference type="EMBL" id="JAVDXW010000001">
    <property type="protein sequence ID" value="MDR7300354.1"/>
    <property type="molecule type" value="Genomic_DNA"/>
</dbReference>
<dbReference type="Gene3D" id="1.20.5.1230">
    <property type="entry name" value="Apolipoprotein A-I"/>
    <property type="match status" value="1"/>
</dbReference>
<dbReference type="GO" id="GO:0009253">
    <property type="term" value="P:peptidoglycan catabolic process"/>
    <property type="evidence" value="ECO:0007669"/>
    <property type="project" value="InterPro"/>
</dbReference>
<comment type="similarity">
    <text evidence="1">Belongs to the glycosyl hydrolase 25 family.</text>
</comment>
<comment type="caution">
    <text evidence="5">The sequence shown here is derived from an EMBL/GenBank/DDBJ whole genome shotgun (WGS) entry which is preliminary data.</text>
</comment>
<gene>
    <name evidence="5" type="ORF">JOF55_000535</name>
</gene>
<dbReference type="Proteomes" id="UP001180845">
    <property type="component" value="Unassembled WGS sequence"/>
</dbReference>
<dbReference type="PANTHER" id="PTHR34135:SF2">
    <property type="entry name" value="LYSOZYME"/>
    <property type="match status" value="1"/>
</dbReference>
<feature type="compositionally biased region" description="Basic and acidic residues" evidence="4">
    <location>
        <begin position="30"/>
        <end position="49"/>
    </location>
</feature>
<feature type="compositionally biased region" description="Low complexity" evidence="4">
    <location>
        <begin position="221"/>
        <end position="238"/>
    </location>
</feature>
<protein>
    <submittedName>
        <fullName evidence="5">GH25 family lysozyme M1 (1,4-beta-N-acetylmuramidase)</fullName>
    </submittedName>
</protein>
<sequence>MTPPDQYDTPEENPRNQAGTPNPANSNSMDQRKEADSPKKDFPKASGDNRWRSAALKAEHAARSVTQRVQPAAQHFGRRAMLLIRKLWLWLWPLLQRFGRQAALLARRVQRWAAPYVQRVQRWAAPHVQRIQERAAPYLQRVQRWAAPYVQRVRAKVAPHVAAVRAKLPTRASRHHRVPSRVRSVQIGAAAVAFGILAIVVGNVGSESRAVDPAVQADGIPAPTAEAPAAQPKEAPAEGQEESSDDDSGQAEIPIGPDPSGIDVSNHNGSINWDKVADSGKEFAFVLATDGQSFTNPLFQQQFDGAKEADMLVGAYHFARPTGSAVAQADRLVNTMGTTDDAKTLPPVLDMEVSPSGGGCYGKTAGEMQGWMQTFLDQVKDRTGEKGIVYANPSFWSQCMNGSDAFSDYPLWVAAYGVDSPSVPGGWNEYTFWQFTSKGHVPGINGYTDINEFRGSGEDLLELAD</sequence>
<accession>A0AAE4CK38</accession>
<dbReference type="InterPro" id="IPR018077">
    <property type="entry name" value="Glyco_hydro_fam25_subgr"/>
</dbReference>
<dbReference type="Pfam" id="PF01183">
    <property type="entry name" value="Glyco_hydro_25"/>
    <property type="match status" value="1"/>
</dbReference>
<evidence type="ECO:0000256" key="3">
    <source>
        <dbReference type="ARBA" id="ARBA00023295"/>
    </source>
</evidence>
<dbReference type="InterPro" id="IPR017853">
    <property type="entry name" value="GH"/>
</dbReference>
<keyword evidence="2" id="KW-0378">Hydrolase</keyword>
<evidence type="ECO:0000256" key="4">
    <source>
        <dbReference type="SAM" id="MobiDB-lite"/>
    </source>
</evidence>
<dbReference type="PANTHER" id="PTHR34135">
    <property type="entry name" value="LYSOZYME"/>
    <property type="match status" value="1"/>
</dbReference>
<feature type="region of interest" description="Disordered" evidence="4">
    <location>
        <begin position="1"/>
        <end position="49"/>
    </location>
</feature>
<evidence type="ECO:0000256" key="1">
    <source>
        <dbReference type="ARBA" id="ARBA00010646"/>
    </source>
</evidence>
<evidence type="ECO:0000256" key="2">
    <source>
        <dbReference type="ARBA" id="ARBA00022801"/>
    </source>
</evidence>
<feature type="region of interest" description="Disordered" evidence="4">
    <location>
        <begin position="219"/>
        <end position="267"/>
    </location>
</feature>
<organism evidence="5 6">
    <name type="scientific">Haloactinomyces albus</name>
    <dbReference type="NCBI Taxonomy" id="1352928"/>
    <lineage>
        <taxon>Bacteria</taxon>
        <taxon>Bacillati</taxon>
        <taxon>Actinomycetota</taxon>
        <taxon>Actinomycetes</taxon>
        <taxon>Actinopolysporales</taxon>
        <taxon>Actinopolysporaceae</taxon>
        <taxon>Haloactinomyces</taxon>
    </lineage>
</organism>
<dbReference type="GO" id="GO:0016998">
    <property type="term" value="P:cell wall macromolecule catabolic process"/>
    <property type="evidence" value="ECO:0007669"/>
    <property type="project" value="InterPro"/>
</dbReference>
<evidence type="ECO:0000313" key="6">
    <source>
        <dbReference type="Proteomes" id="UP001180845"/>
    </source>
</evidence>
<keyword evidence="6" id="KW-1185">Reference proteome</keyword>
<dbReference type="RefSeq" id="WP_310268982.1">
    <property type="nucleotide sequence ID" value="NZ_JAVDXW010000001.1"/>
</dbReference>
<dbReference type="GO" id="GO:0016052">
    <property type="term" value="P:carbohydrate catabolic process"/>
    <property type="evidence" value="ECO:0007669"/>
    <property type="project" value="TreeGrafter"/>
</dbReference>
<feature type="compositionally biased region" description="Polar residues" evidence="4">
    <location>
        <begin position="15"/>
        <end position="29"/>
    </location>
</feature>
<keyword evidence="3" id="KW-0326">Glycosidase</keyword>
<dbReference type="SMART" id="SM00641">
    <property type="entry name" value="Glyco_25"/>
    <property type="match status" value="1"/>
</dbReference>
<evidence type="ECO:0000313" key="5">
    <source>
        <dbReference type="EMBL" id="MDR7300354.1"/>
    </source>
</evidence>
<dbReference type="InterPro" id="IPR002053">
    <property type="entry name" value="Glyco_hydro_25"/>
</dbReference>
<proteinExistence type="inferred from homology"/>
<dbReference type="SUPFAM" id="SSF51445">
    <property type="entry name" value="(Trans)glycosidases"/>
    <property type="match status" value="1"/>
</dbReference>
<dbReference type="PROSITE" id="PS51904">
    <property type="entry name" value="GLYCOSYL_HYDROL_F25_2"/>
    <property type="match status" value="1"/>
</dbReference>
<reference evidence="5" key="1">
    <citation type="submission" date="2023-07" db="EMBL/GenBank/DDBJ databases">
        <title>Sequencing the genomes of 1000 actinobacteria strains.</title>
        <authorList>
            <person name="Klenk H.-P."/>
        </authorList>
    </citation>
    <scope>NUCLEOTIDE SEQUENCE</scope>
    <source>
        <strain evidence="5">DSM 45977</strain>
    </source>
</reference>
<dbReference type="SUPFAM" id="SSF58113">
    <property type="entry name" value="Apolipoprotein A-I"/>
    <property type="match status" value="1"/>
</dbReference>
<feature type="compositionally biased region" description="Acidic residues" evidence="4">
    <location>
        <begin position="239"/>
        <end position="249"/>
    </location>
</feature>
<dbReference type="GO" id="GO:0003796">
    <property type="term" value="F:lysozyme activity"/>
    <property type="evidence" value="ECO:0007669"/>
    <property type="project" value="InterPro"/>
</dbReference>